<dbReference type="AlphaFoldDB" id="A0A4Y8UGH6"/>
<keyword evidence="6" id="KW-0997">Cell inner membrane</keyword>
<keyword evidence="12" id="KW-1185">Reference proteome</keyword>
<keyword evidence="4" id="KW-1003">Cell membrane</keyword>
<keyword evidence="8 10" id="KW-1133">Transmembrane helix</keyword>
<evidence type="ECO:0000256" key="8">
    <source>
        <dbReference type="ARBA" id="ARBA00022989"/>
    </source>
</evidence>
<dbReference type="EMBL" id="SPIA01000004">
    <property type="protein sequence ID" value="TFH67231.1"/>
    <property type="molecule type" value="Genomic_DNA"/>
</dbReference>
<evidence type="ECO:0000256" key="3">
    <source>
        <dbReference type="ARBA" id="ARBA00021539"/>
    </source>
</evidence>
<evidence type="ECO:0000256" key="6">
    <source>
        <dbReference type="ARBA" id="ARBA00022519"/>
    </source>
</evidence>
<dbReference type="GO" id="GO:0015627">
    <property type="term" value="C:type II protein secretion system complex"/>
    <property type="evidence" value="ECO:0007669"/>
    <property type="project" value="InterPro"/>
</dbReference>
<dbReference type="PANTHER" id="PTHR39583">
    <property type="entry name" value="TYPE II SECRETION SYSTEM PROTEIN J-RELATED"/>
    <property type="match status" value="1"/>
</dbReference>
<dbReference type="NCBIfam" id="TIGR02532">
    <property type="entry name" value="IV_pilin_GFxxxE"/>
    <property type="match status" value="1"/>
</dbReference>
<accession>A0A4Y8UGH6</accession>
<evidence type="ECO:0000313" key="11">
    <source>
        <dbReference type="EMBL" id="TFH67231.1"/>
    </source>
</evidence>
<evidence type="ECO:0000256" key="4">
    <source>
        <dbReference type="ARBA" id="ARBA00022475"/>
    </source>
</evidence>
<evidence type="ECO:0000256" key="5">
    <source>
        <dbReference type="ARBA" id="ARBA00022481"/>
    </source>
</evidence>
<keyword evidence="9 10" id="KW-0472">Membrane</keyword>
<protein>
    <recommendedName>
        <fullName evidence="3">Type II secretion system protein J</fullName>
    </recommendedName>
</protein>
<name>A0A4Y8UGH6_9GAMM</name>
<evidence type="ECO:0000256" key="1">
    <source>
        <dbReference type="ARBA" id="ARBA00004377"/>
    </source>
</evidence>
<dbReference type="PROSITE" id="PS00409">
    <property type="entry name" value="PROKAR_NTER_METHYL"/>
    <property type="match status" value="1"/>
</dbReference>
<keyword evidence="7 10" id="KW-0812">Transmembrane</keyword>
<dbReference type="Gene3D" id="3.10.610.10">
    <property type="entry name" value="GSPII I/J protein-like"/>
    <property type="match status" value="1"/>
</dbReference>
<dbReference type="GO" id="GO:0015628">
    <property type="term" value="P:protein secretion by the type II secretion system"/>
    <property type="evidence" value="ECO:0007669"/>
    <property type="project" value="InterPro"/>
</dbReference>
<evidence type="ECO:0000256" key="7">
    <source>
        <dbReference type="ARBA" id="ARBA00022692"/>
    </source>
</evidence>
<reference evidence="11 12" key="1">
    <citation type="submission" date="2019-03" db="EMBL/GenBank/DDBJ databases">
        <title>Draft genome of Gammaproteobacteria bacterium LSUCC0057, a member of the SAR92 clade.</title>
        <authorList>
            <person name="Lanclos V.C."/>
            <person name="Doiron C."/>
            <person name="Henson M.W."/>
            <person name="Thrash J.C."/>
        </authorList>
    </citation>
    <scope>NUCLEOTIDE SEQUENCE [LARGE SCALE GENOMIC DNA]</scope>
    <source>
        <strain evidence="11 12">LSUCC0057</strain>
    </source>
</reference>
<dbReference type="Proteomes" id="UP000298133">
    <property type="component" value="Unassembled WGS sequence"/>
</dbReference>
<evidence type="ECO:0000256" key="10">
    <source>
        <dbReference type="SAM" id="Phobius"/>
    </source>
</evidence>
<comment type="subcellular location">
    <subcellularLocation>
        <location evidence="1">Cell inner membrane</location>
        <topology evidence="1">Single-pass membrane protein</topology>
    </subcellularLocation>
</comment>
<evidence type="ECO:0000256" key="2">
    <source>
        <dbReference type="ARBA" id="ARBA00011084"/>
    </source>
</evidence>
<dbReference type="Pfam" id="PF07963">
    <property type="entry name" value="N_methyl"/>
    <property type="match status" value="1"/>
</dbReference>
<organism evidence="11 12">
    <name type="scientific">Gammaproteobacteria bacterium LSUCC0057</name>
    <dbReference type="NCBI Taxonomy" id="2559237"/>
    <lineage>
        <taxon>Bacteria</taxon>
        <taxon>Pseudomonadati</taxon>
        <taxon>Pseudomonadota</taxon>
        <taxon>Gammaproteobacteria</taxon>
        <taxon>Cellvibrionales</taxon>
        <taxon>Porticoccaceae</taxon>
        <taxon>SAR92 clade</taxon>
    </lineage>
</organism>
<dbReference type="InterPro" id="IPR045584">
    <property type="entry name" value="Pilin-like"/>
</dbReference>
<dbReference type="OrthoDB" id="9794345at2"/>
<sequence>MTAAKACGTQRGFTLLEMVVAMLLLGVLSVMSFYGVQGVWRVDRDSSASGEQQRALQRAWQLISSDMLALRPRLFADGRGGWQPAFETGTGGALVRFSRAAEARTASNPSGLTRINYRLEEGQLWRDSWPATTSAAATPDALLLLSGVDAVTVETLSADNRFTPNWPPLNEQLTALSLPRMIRIQLLLDSGEQSSKLLPGVVDAFDQPWPGRESPND</sequence>
<dbReference type="PANTHER" id="PTHR39583:SF2">
    <property type="entry name" value="TYPE II SECRETION SYSTEM PROTEIN J"/>
    <property type="match status" value="1"/>
</dbReference>
<proteinExistence type="inferred from homology"/>
<dbReference type="InterPro" id="IPR051621">
    <property type="entry name" value="T2SS_protein_J"/>
</dbReference>
<evidence type="ECO:0000313" key="12">
    <source>
        <dbReference type="Proteomes" id="UP000298133"/>
    </source>
</evidence>
<gene>
    <name evidence="11" type="ORF">E3W66_09430</name>
</gene>
<comment type="caution">
    <text evidence="11">The sequence shown here is derived from an EMBL/GenBank/DDBJ whole genome shotgun (WGS) entry which is preliminary data.</text>
</comment>
<evidence type="ECO:0000256" key="9">
    <source>
        <dbReference type="ARBA" id="ARBA00023136"/>
    </source>
</evidence>
<dbReference type="Pfam" id="PF11612">
    <property type="entry name" value="T2SSJ"/>
    <property type="match status" value="1"/>
</dbReference>
<dbReference type="SUPFAM" id="SSF54523">
    <property type="entry name" value="Pili subunits"/>
    <property type="match status" value="1"/>
</dbReference>
<dbReference type="GO" id="GO:0005886">
    <property type="term" value="C:plasma membrane"/>
    <property type="evidence" value="ECO:0007669"/>
    <property type="project" value="UniProtKB-SubCell"/>
</dbReference>
<comment type="similarity">
    <text evidence="2">Belongs to the GSP J family.</text>
</comment>
<dbReference type="InterPro" id="IPR010055">
    <property type="entry name" value="T2SS_protein-GspJ"/>
</dbReference>
<feature type="transmembrane region" description="Helical" evidence="10">
    <location>
        <begin position="12"/>
        <end position="36"/>
    </location>
</feature>
<keyword evidence="5" id="KW-0488">Methylation</keyword>
<dbReference type="InterPro" id="IPR012902">
    <property type="entry name" value="N_methyl_site"/>
</dbReference>